<dbReference type="EMBL" id="AGXW01000002">
    <property type="protein sequence ID" value="EKJ92485.1"/>
    <property type="molecule type" value="Genomic_DNA"/>
</dbReference>
<gene>
    <name evidence="2" type="ORF">HMPREF1057_01320</name>
</gene>
<dbReference type="Pfam" id="PF07610">
    <property type="entry name" value="DUF1573"/>
    <property type="match status" value="1"/>
</dbReference>
<dbReference type="RefSeq" id="WP_007760903.1">
    <property type="nucleotide sequence ID" value="NZ_AKBZ01000005.1"/>
</dbReference>
<proteinExistence type="predicted"/>
<dbReference type="OrthoDB" id="1449040at2"/>
<reference evidence="2 3" key="1">
    <citation type="submission" date="2012-02" db="EMBL/GenBank/DDBJ databases">
        <title>The Genome Sequence of Bacteroides finegoldii CL09T03C10.</title>
        <authorList>
            <consortium name="The Broad Institute Genome Sequencing Platform"/>
            <person name="Earl A."/>
            <person name="Ward D."/>
            <person name="Feldgarden M."/>
            <person name="Gevers D."/>
            <person name="Zitomersky N.L."/>
            <person name="Coyne M.J."/>
            <person name="Comstock L.E."/>
            <person name="Young S.K."/>
            <person name="Zeng Q."/>
            <person name="Gargeya S."/>
            <person name="Fitzgerald M."/>
            <person name="Haas B."/>
            <person name="Abouelleil A."/>
            <person name="Alvarado L."/>
            <person name="Arachchi H.M."/>
            <person name="Berlin A."/>
            <person name="Chapman S.B."/>
            <person name="Gearin G."/>
            <person name="Goldberg J."/>
            <person name="Griggs A."/>
            <person name="Gujja S."/>
            <person name="Hansen M."/>
            <person name="Heiman D."/>
            <person name="Howarth C."/>
            <person name="Larimer J."/>
            <person name="Lui A."/>
            <person name="MacDonald P.J.P."/>
            <person name="McCowen C."/>
            <person name="Montmayeur A."/>
            <person name="Murphy C."/>
            <person name="Neiman D."/>
            <person name="Pearson M."/>
            <person name="Priest M."/>
            <person name="Roberts A."/>
            <person name="Saif S."/>
            <person name="Shea T."/>
            <person name="Sisk P."/>
            <person name="Stolte C."/>
            <person name="Sykes S."/>
            <person name="Wortman J."/>
            <person name="Nusbaum C."/>
            <person name="Birren B."/>
        </authorList>
    </citation>
    <scope>NUCLEOTIDE SEQUENCE [LARGE SCALE GENOMIC DNA]</scope>
    <source>
        <strain evidence="2 3">CL09T03C10</strain>
    </source>
</reference>
<protein>
    <recommendedName>
        <fullName evidence="4">DUF1573 domain-containing protein</fullName>
    </recommendedName>
</protein>
<dbReference type="PROSITE" id="PS51257">
    <property type="entry name" value="PROKAR_LIPOPROTEIN"/>
    <property type="match status" value="1"/>
</dbReference>
<dbReference type="PANTHER" id="PTHR37833">
    <property type="entry name" value="LIPOPROTEIN-RELATED"/>
    <property type="match status" value="1"/>
</dbReference>
<dbReference type="Proteomes" id="UP000007995">
    <property type="component" value="Unassembled WGS sequence"/>
</dbReference>
<keyword evidence="1" id="KW-0732">Signal</keyword>
<organism evidence="2 3">
    <name type="scientific">Bacteroides finegoldii CL09T03C10</name>
    <dbReference type="NCBI Taxonomy" id="997888"/>
    <lineage>
        <taxon>Bacteria</taxon>
        <taxon>Pseudomonadati</taxon>
        <taxon>Bacteroidota</taxon>
        <taxon>Bacteroidia</taxon>
        <taxon>Bacteroidales</taxon>
        <taxon>Bacteroidaceae</taxon>
        <taxon>Bacteroides</taxon>
    </lineage>
</organism>
<evidence type="ECO:0000313" key="3">
    <source>
        <dbReference type="Proteomes" id="UP000007995"/>
    </source>
</evidence>
<sequence length="290" mass="33592">MKIIYILCLGMVFFLLGCQSNTKQLEDEVLKWVGKKIIFPTYNETVTFGNDTFSVGERHKFRILSYVDSIGCSSCKLKLSDWNSFIMELNSKYKDQIDYLFYFHPKKTDNIYDLMWKNKFFHAIYVDANDSLNILNHFPEDERFHTFLLNENDEILAVGNPIANPYIKDLYLNIIYGDNIQSAVVSSLEETRISFSSLYLDMGIFNWKQMRSGSFFISNIGEKPLVINEVVVSCGCMIVNYEKQPVLKGDSIKMKIDYNAEHPGYFEKTITIYCNAEGSPFKLKIKGEAR</sequence>
<comment type="caution">
    <text evidence="2">The sequence shown here is derived from an EMBL/GenBank/DDBJ whole genome shotgun (WGS) entry which is preliminary data.</text>
</comment>
<dbReference type="HOGENOM" id="CLU_063620_0_0_10"/>
<evidence type="ECO:0008006" key="4">
    <source>
        <dbReference type="Google" id="ProtNLM"/>
    </source>
</evidence>
<feature type="chain" id="PRO_5003882397" description="DUF1573 domain-containing protein" evidence="1">
    <location>
        <begin position="18"/>
        <end position="290"/>
    </location>
</feature>
<dbReference type="Gene3D" id="2.60.40.10">
    <property type="entry name" value="Immunoglobulins"/>
    <property type="match status" value="1"/>
</dbReference>
<dbReference type="InterPro" id="IPR013783">
    <property type="entry name" value="Ig-like_fold"/>
</dbReference>
<dbReference type="AlphaFoldDB" id="K5CSV3"/>
<evidence type="ECO:0000256" key="1">
    <source>
        <dbReference type="SAM" id="SignalP"/>
    </source>
</evidence>
<name>K5CSV3_9BACE</name>
<evidence type="ECO:0000313" key="2">
    <source>
        <dbReference type="EMBL" id="EKJ92485.1"/>
    </source>
</evidence>
<accession>K5CSV3</accession>
<dbReference type="InterPro" id="IPR011467">
    <property type="entry name" value="DUF1573"/>
</dbReference>
<dbReference type="PANTHER" id="PTHR37833:SF1">
    <property type="entry name" value="SIGNAL PEPTIDE PROTEIN"/>
    <property type="match status" value="1"/>
</dbReference>
<feature type="signal peptide" evidence="1">
    <location>
        <begin position="1"/>
        <end position="17"/>
    </location>
</feature>